<evidence type="ECO:0000259" key="6">
    <source>
        <dbReference type="PROSITE" id="PS50022"/>
    </source>
</evidence>
<dbReference type="RefSeq" id="WP_243800970.1">
    <property type="nucleotide sequence ID" value="NZ_CP094669.1"/>
</dbReference>
<dbReference type="Proteomes" id="UP000831113">
    <property type="component" value="Chromosome"/>
</dbReference>
<evidence type="ECO:0000256" key="5">
    <source>
        <dbReference type="SAM" id="SignalP"/>
    </source>
</evidence>
<dbReference type="InterPro" id="IPR006710">
    <property type="entry name" value="Glyco_hydro_43"/>
</dbReference>
<evidence type="ECO:0000313" key="8">
    <source>
        <dbReference type="EMBL" id="UOG76234.1"/>
    </source>
</evidence>
<feature type="domain" description="Fibronectin type-III" evidence="7">
    <location>
        <begin position="497"/>
        <end position="585"/>
    </location>
</feature>
<dbReference type="SUPFAM" id="SSF75005">
    <property type="entry name" value="Arabinanase/levansucrase/invertase"/>
    <property type="match status" value="1"/>
</dbReference>
<dbReference type="Pfam" id="PF00754">
    <property type="entry name" value="F5_F8_type_C"/>
    <property type="match status" value="1"/>
</dbReference>
<keyword evidence="3 4" id="KW-0326">Glycosidase</keyword>
<keyword evidence="9" id="KW-1185">Reference proteome</keyword>
<dbReference type="PROSITE" id="PS50022">
    <property type="entry name" value="FA58C_3"/>
    <property type="match status" value="1"/>
</dbReference>
<dbReference type="SUPFAM" id="SSF49785">
    <property type="entry name" value="Galactose-binding domain-like"/>
    <property type="match status" value="1"/>
</dbReference>
<evidence type="ECO:0000313" key="9">
    <source>
        <dbReference type="Proteomes" id="UP000831113"/>
    </source>
</evidence>
<dbReference type="InterPro" id="IPR023296">
    <property type="entry name" value="Glyco_hydro_beta-prop_sf"/>
</dbReference>
<dbReference type="CDD" id="cd08982">
    <property type="entry name" value="GH43-like"/>
    <property type="match status" value="1"/>
</dbReference>
<dbReference type="PANTHER" id="PTHR42812:SF5">
    <property type="entry name" value="ENDO-ARABINASE"/>
    <property type="match status" value="1"/>
</dbReference>
<dbReference type="InterPro" id="IPR000421">
    <property type="entry name" value="FA58C"/>
</dbReference>
<sequence length="585" mass="67088">MLRILLLFFAATLSLTVQAQPTSSPGQRTYCNPLNLDYGYTPIPNFAEAGKHRATADPVITLYKGEYYLFSTNQWGYWHSPDLYNWKFISRSFLRPEHKVYDDLCAPAVFVLGDTLLVYGSTQEKNFPIWMSTNPKANEWKPAVDPFQIGAWDPDFFLDTDGKLYLYWGSSNVYPLYGQQISRKTFQPIGERKEMFGLNDKQFGWQRFGEYLDNTFLDPFMEGAWMTKYKDQYYLQYGAPGTEFSGYADGVQVSDKPLGPFKPQPHNPFAYKPGGFARGAGHGNTFQDTYGNWWHLSTMVVSVKNNFERRLGLWPAGFDKEGVLYTNTTFGDYPHYLPTGPEDHLKSRFAGWMLLNYQKPVQVSSTLGGYLPNYAVDESIRTYWSAATGNKGEYLQTDLGNLNTVHAIQINYADQDAQFLGKQQNIYHQYRLWHSLDGKKWKVLIDKSTNKTDVPHDYIELPEPVRTRYLKLENVHMPTGKFAISGLRVFGKGSGATPEPVKGFVVLRTEKDKRSAWLKWTPTDNAYAYNIHVGISPDKLYNCIMVHDQNDYYFKGMDKDQPYYFTIEAINENGVSSRIPVVTAK</sequence>
<dbReference type="Gene3D" id="2.60.120.260">
    <property type="entry name" value="Galactose-binding domain-like"/>
    <property type="match status" value="1"/>
</dbReference>
<feature type="chain" id="PRO_5045464573" evidence="5">
    <location>
        <begin position="20"/>
        <end position="585"/>
    </location>
</feature>
<dbReference type="Pfam" id="PF04616">
    <property type="entry name" value="Glyco_hydro_43"/>
    <property type="match status" value="1"/>
</dbReference>
<dbReference type="InterPro" id="IPR051795">
    <property type="entry name" value="Glycosyl_Hydrlase_43"/>
</dbReference>
<evidence type="ECO:0000259" key="7">
    <source>
        <dbReference type="PROSITE" id="PS50853"/>
    </source>
</evidence>
<dbReference type="CDD" id="cd00063">
    <property type="entry name" value="FN3"/>
    <property type="match status" value="1"/>
</dbReference>
<evidence type="ECO:0000256" key="2">
    <source>
        <dbReference type="ARBA" id="ARBA00022801"/>
    </source>
</evidence>
<feature type="domain" description="F5/8 type C" evidence="6">
    <location>
        <begin position="338"/>
        <end position="492"/>
    </location>
</feature>
<dbReference type="InterPro" id="IPR036116">
    <property type="entry name" value="FN3_sf"/>
</dbReference>
<dbReference type="Gene3D" id="2.115.10.20">
    <property type="entry name" value="Glycosyl hydrolase domain, family 43"/>
    <property type="match status" value="1"/>
</dbReference>
<evidence type="ECO:0000256" key="1">
    <source>
        <dbReference type="ARBA" id="ARBA00009865"/>
    </source>
</evidence>
<dbReference type="InterPro" id="IPR008979">
    <property type="entry name" value="Galactose-bd-like_sf"/>
</dbReference>
<organism evidence="8 9">
    <name type="scientific">Hymenobacter tibetensis</name>
    <dbReference type="NCBI Taxonomy" id="497967"/>
    <lineage>
        <taxon>Bacteria</taxon>
        <taxon>Pseudomonadati</taxon>
        <taxon>Bacteroidota</taxon>
        <taxon>Cytophagia</taxon>
        <taxon>Cytophagales</taxon>
        <taxon>Hymenobacteraceae</taxon>
        <taxon>Hymenobacter</taxon>
    </lineage>
</organism>
<name>A0ABY4D127_9BACT</name>
<proteinExistence type="inferred from homology"/>
<dbReference type="InterPro" id="IPR013783">
    <property type="entry name" value="Ig-like_fold"/>
</dbReference>
<dbReference type="PANTHER" id="PTHR42812">
    <property type="entry name" value="BETA-XYLOSIDASE"/>
    <property type="match status" value="1"/>
</dbReference>
<feature type="signal peptide" evidence="5">
    <location>
        <begin position="1"/>
        <end position="19"/>
    </location>
</feature>
<dbReference type="PROSITE" id="PS50853">
    <property type="entry name" value="FN3"/>
    <property type="match status" value="1"/>
</dbReference>
<dbReference type="InterPro" id="IPR003961">
    <property type="entry name" value="FN3_dom"/>
</dbReference>
<dbReference type="SMART" id="SM00060">
    <property type="entry name" value="FN3"/>
    <property type="match status" value="1"/>
</dbReference>
<evidence type="ECO:0000256" key="4">
    <source>
        <dbReference type="RuleBase" id="RU361187"/>
    </source>
</evidence>
<protein>
    <submittedName>
        <fullName evidence="8">Family 43 glycosylhydrolase</fullName>
    </submittedName>
</protein>
<keyword evidence="2 4" id="KW-0378">Hydrolase</keyword>
<dbReference type="Gene3D" id="2.60.40.10">
    <property type="entry name" value="Immunoglobulins"/>
    <property type="match status" value="1"/>
</dbReference>
<accession>A0ABY4D127</accession>
<dbReference type="EMBL" id="CP094669">
    <property type="protein sequence ID" value="UOG76234.1"/>
    <property type="molecule type" value="Genomic_DNA"/>
</dbReference>
<gene>
    <name evidence="8" type="ORF">MTX78_06455</name>
</gene>
<comment type="similarity">
    <text evidence="1 4">Belongs to the glycosyl hydrolase 43 family.</text>
</comment>
<dbReference type="SUPFAM" id="SSF49265">
    <property type="entry name" value="Fibronectin type III"/>
    <property type="match status" value="1"/>
</dbReference>
<evidence type="ECO:0000256" key="3">
    <source>
        <dbReference type="ARBA" id="ARBA00023295"/>
    </source>
</evidence>
<reference evidence="8 9" key="1">
    <citation type="submission" date="2022-03" db="EMBL/GenBank/DDBJ databases">
        <title>Hymenobactersp. isolated from the air.</title>
        <authorList>
            <person name="Won M."/>
            <person name="Kwon S.-W."/>
        </authorList>
    </citation>
    <scope>NUCLEOTIDE SEQUENCE [LARGE SCALE GENOMIC DNA]</scope>
    <source>
        <strain evidence="8 9">KACC 21982</strain>
    </source>
</reference>
<keyword evidence="5" id="KW-0732">Signal</keyword>